<keyword evidence="3" id="KW-0862">Zinc</keyword>
<dbReference type="CDD" id="cd00065">
    <property type="entry name" value="FYVE_like_SF"/>
    <property type="match status" value="1"/>
</dbReference>
<keyword evidence="8" id="KW-1185">Reference proteome</keyword>
<evidence type="ECO:0000259" key="6">
    <source>
        <dbReference type="PROSITE" id="PS50178"/>
    </source>
</evidence>
<accession>A0A8K1CQL6</accession>
<dbReference type="OrthoDB" id="165675at2759"/>
<gene>
    <name evidence="7" type="ORF">Poli38472_007674</name>
</gene>
<feature type="compositionally biased region" description="Low complexity" evidence="5">
    <location>
        <begin position="648"/>
        <end position="657"/>
    </location>
</feature>
<sequence length="826" mass="92301">MYADRRSEHPGQHGYDGHHRRDGGVVPGAVPSTPPQAPQERGGRARGRERERQRERTNVPQGSPLRGREFFKCPELDQRMKKYLVRLANETANNLIRDTIEDEPTNIIWKPMETIKGIDILRGFERDGATDTKDATCLRGVAEVNASIEEFAMLFKLDTNKNFAEHGLLFNPDLLDMATLYSLVQPSGDHPRRYVGIKWCLAQSPSRLFRNRDFCYLECQKEFRDGEGRRGWVRSMHSIKMPCCPSLEKSHGIVRASLYRCGLVAIETEKPGVLHATYTIEMDVKGHFPELFQPKFLSQRIAALASIDKFLQQQRLSSSPLLGDLDIPASKAKGTCHFCFRAFSTFTRRFICRKCGEGVCRHCSDDWSLDIPVIGRKKVRICTVCSAEARFSHIAPLSARAATGNHGQHAHIGAMEAAALARRSTSFPGEYDFTGAGRGGYSSPRRNDPYLQSAPPALPYAQPSLPEPSSVGSASNYNYRDSDGFDDIYTGDIRGTADLTGVWSEYDAARAMETSSATIDFSHTMSLHPPPPPPPSHHSSHSNHSRNMRDSITMRSSSASFIGHFQAPMPQEQRPRAPTVHATPSGYQAARYAPSTVSDPSPAIPTSARYTVVGDRLHRSDSFDATRQHHSQQPRQIQPHQYQPPPQQYQYHQNPRQSTRSPVPSNMEPPADYNADRQSRRLYQLLPEATTYKVNHQPEPPMSPEAAAEAVEFIETENGEWIESRRFDKVESKKTRVALPVETTPCRTCGAKQYVQNGVIEPTCACELDNFSLGASVRSSHSEGSESRGSMIQVSVDVEKMIPLLVERLSNQGVETRQVRSSSRAL</sequence>
<protein>
    <recommendedName>
        <fullName evidence="6">FYVE-type domain-containing protein</fullName>
    </recommendedName>
</protein>
<evidence type="ECO:0000256" key="1">
    <source>
        <dbReference type="ARBA" id="ARBA00022723"/>
    </source>
</evidence>
<reference evidence="7" key="1">
    <citation type="submission" date="2019-03" db="EMBL/GenBank/DDBJ databases">
        <title>Long read genome sequence of the mycoparasitic Pythium oligandrum ATCC 38472 isolated from sugarbeet rhizosphere.</title>
        <authorList>
            <person name="Gaulin E."/>
        </authorList>
    </citation>
    <scope>NUCLEOTIDE SEQUENCE</scope>
    <source>
        <strain evidence="7">ATCC 38472_TT</strain>
    </source>
</reference>
<organism evidence="7 8">
    <name type="scientific">Pythium oligandrum</name>
    <name type="common">Mycoparasitic fungus</name>
    <dbReference type="NCBI Taxonomy" id="41045"/>
    <lineage>
        <taxon>Eukaryota</taxon>
        <taxon>Sar</taxon>
        <taxon>Stramenopiles</taxon>
        <taxon>Oomycota</taxon>
        <taxon>Peronosporomycetes</taxon>
        <taxon>Pythiales</taxon>
        <taxon>Pythiaceae</taxon>
        <taxon>Pythium</taxon>
    </lineage>
</organism>
<feature type="region of interest" description="Disordered" evidence="5">
    <location>
        <begin position="1"/>
        <end position="68"/>
    </location>
</feature>
<feature type="compositionally biased region" description="Basic and acidic residues" evidence="5">
    <location>
        <begin position="41"/>
        <end position="57"/>
    </location>
</feature>
<feature type="compositionally biased region" description="Basic and acidic residues" evidence="5">
    <location>
        <begin position="1"/>
        <end position="23"/>
    </location>
</feature>
<dbReference type="Pfam" id="PF01363">
    <property type="entry name" value="FYVE"/>
    <property type="match status" value="1"/>
</dbReference>
<evidence type="ECO:0000256" key="2">
    <source>
        <dbReference type="ARBA" id="ARBA00022771"/>
    </source>
</evidence>
<evidence type="ECO:0000256" key="5">
    <source>
        <dbReference type="SAM" id="MobiDB-lite"/>
    </source>
</evidence>
<evidence type="ECO:0000313" key="8">
    <source>
        <dbReference type="Proteomes" id="UP000794436"/>
    </source>
</evidence>
<dbReference type="SUPFAM" id="SSF55961">
    <property type="entry name" value="Bet v1-like"/>
    <property type="match status" value="1"/>
</dbReference>
<evidence type="ECO:0000256" key="4">
    <source>
        <dbReference type="PROSITE-ProRule" id="PRU00091"/>
    </source>
</evidence>
<dbReference type="SUPFAM" id="SSF57903">
    <property type="entry name" value="FYVE/PHD zinc finger"/>
    <property type="match status" value="1"/>
</dbReference>
<keyword evidence="2 4" id="KW-0863">Zinc-finger</keyword>
<feature type="region of interest" description="Disordered" evidence="5">
    <location>
        <begin position="522"/>
        <end position="547"/>
    </location>
</feature>
<feature type="compositionally biased region" description="Low complexity" evidence="5">
    <location>
        <begin position="631"/>
        <end position="641"/>
    </location>
</feature>
<dbReference type="PANTHER" id="PTHR13510">
    <property type="entry name" value="FYVE-FINGER-CONTAINING RAB5 EFFECTOR PROTEIN RABENOSYN-5-RELATED"/>
    <property type="match status" value="1"/>
</dbReference>
<name>A0A8K1CQL6_PYTOL</name>
<dbReference type="PROSITE" id="PS50178">
    <property type="entry name" value="ZF_FYVE"/>
    <property type="match status" value="1"/>
</dbReference>
<dbReference type="InterPro" id="IPR017455">
    <property type="entry name" value="Znf_FYVE-rel"/>
</dbReference>
<feature type="domain" description="FYVE-type" evidence="6">
    <location>
        <begin position="330"/>
        <end position="390"/>
    </location>
</feature>
<dbReference type="GO" id="GO:0008270">
    <property type="term" value="F:zinc ion binding"/>
    <property type="evidence" value="ECO:0007669"/>
    <property type="project" value="UniProtKB-KW"/>
</dbReference>
<comment type="caution">
    <text evidence="7">The sequence shown here is derived from an EMBL/GenBank/DDBJ whole genome shotgun (WGS) entry which is preliminary data.</text>
</comment>
<dbReference type="Gene3D" id="3.30.40.10">
    <property type="entry name" value="Zinc/RING finger domain, C3HC4 (zinc finger)"/>
    <property type="match status" value="1"/>
</dbReference>
<dbReference type="InterPro" id="IPR013083">
    <property type="entry name" value="Znf_RING/FYVE/PHD"/>
</dbReference>
<dbReference type="InterPro" id="IPR000306">
    <property type="entry name" value="Znf_FYVE"/>
</dbReference>
<dbReference type="SMART" id="SM00064">
    <property type="entry name" value="FYVE"/>
    <property type="match status" value="1"/>
</dbReference>
<dbReference type="InterPro" id="IPR011011">
    <property type="entry name" value="Znf_FYVE_PHD"/>
</dbReference>
<dbReference type="Gene3D" id="3.30.530.20">
    <property type="match status" value="1"/>
</dbReference>
<feature type="region of interest" description="Disordered" evidence="5">
    <location>
        <begin position="623"/>
        <end position="675"/>
    </location>
</feature>
<dbReference type="PANTHER" id="PTHR13510:SF44">
    <property type="entry name" value="RABENOSYN-5"/>
    <property type="match status" value="1"/>
</dbReference>
<dbReference type="InterPro" id="IPR052727">
    <property type="entry name" value="Rab4/Rab5_effector"/>
</dbReference>
<proteinExistence type="predicted"/>
<dbReference type="EMBL" id="SPLM01000003">
    <property type="protein sequence ID" value="TMW68002.1"/>
    <property type="molecule type" value="Genomic_DNA"/>
</dbReference>
<dbReference type="AlphaFoldDB" id="A0A8K1CQL6"/>
<evidence type="ECO:0000256" key="3">
    <source>
        <dbReference type="ARBA" id="ARBA00022833"/>
    </source>
</evidence>
<evidence type="ECO:0000313" key="7">
    <source>
        <dbReference type="EMBL" id="TMW68002.1"/>
    </source>
</evidence>
<keyword evidence="1" id="KW-0479">Metal-binding</keyword>
<dbReference type="InterPro" id="IPR023393">
    <property type="entry name" value="START-like_dom_sf"/>
</dbReference>
<dbReference type="Proteomes" id="UP000794436">
    <property type="component" value="Unassembled WGS sequence"/>
</dbReference>
<feature type="region of interest" description="Disordered" evidence="5">
    <location>
        <begin position="437"/>
        <end position="477"/>
    </location>
</feature>